<reference evidence="2 3" key="2">
    <citation type="submission" date="2018-12" db="EMBL/GenBank/DDBJ databases">
        <title>Rhizobacter gummiphilus sp. nov., a rubber-degrading bacterium isolated from the soil of a botanical garden in Japan.</title>
        <authorList>
            <person name="Shunsuke S.S."/>
        </authorList>
    </citation>
    <scope>NUCLEOTIDE SEQUENCE [LARGE SCALE GENOMIC DNA]</scope>
    <source>
        <strain evidence="2 3">S-16</strain>
    </source>
</reference>
<evidence type="ECO:0000313" key="2">
    <source>
        <dbReference type="EMBL" id="RQP21269.1"/>
    </source>
</evidence>
<feature type="region of interest" description="Disordered" evidence="1">
    <location>
        <begin position="72"/>
        <end position="91"/>
    </location>
</feature>
<reference evidence="2 3" key="1">
    <citation type="submission" date="2018-08" db="EMBL/GenBank/DDBJ databases">
        <authorList>
            <person name="Khan S.A."/>
            <person name="Jeon C.O."/>
            <person name="Chun B.H."/>
            <person name="Jeong S.E."/>
        </authorList>
    </citation>
    <scope>NUCLEOTIDE SEQUENCE [LARGE SCALE GENOMIC DNA]</scope>
    <source>
        <strain evidence="2 3">S-16</strain>
    </source>
</reference>
<feature type="region of interest" description="Disordered" evidence="1">
    <location>
        <begin position="1"/>
        <end position="57"/>
    </location>
</feature>
<protein>
    <submittedName>
        <fullName evidence="2">Uncharacterized protein</fullName>
    </submittedName>
</protein>
<evidence type="ECO:0000256" key="1">
    <source>
        <dbReference type="SAM" id="MobiDB-lite"/>
    </source>
</evidence>
<dbReference type="EMBL" id="QUSW01000012">
    <property type="protein sequence ID" value="RQP21269.1"/>
    <property type="molecule type" value="Genomic_DNA"/>
</dbReference>
<comment type="caution">
    <text evidence="2">The sequence shown here is derived from an EMBL/GenBank/DDBJ whole genome shotgun (WGS) entry which is preliminary data.</text>
</comment>
<organism evidence="2 3">
    <name type="scientific">Piscinibacter terrae</name>
    <dbReference type="NCBI Taxonomy" id="2496871"/>
    <lineage>
        <taxon>Bacteria</taxon>
        <taxon>Pseudomonadati</taxon>
        <taxon>Pseudomonadota</taxon>
        <taxon>Betaproteobacteria</taxon>
        <taxon>Burkholderiales</taxon>
        <taxon>Sphaerotilaceae</taxon>
        <taxon>Piscinibacter</taxon>
    </lineage>
</organism>
<dbReference type="AlphaFoldDB" id="A0A3N7JIJ9"/>
<proteinExistence type="predicted"/>
<dbReference type="Proteomes" id="UP000267464">
    <property type="component" value="Unassembled WGS sequence"/>
</dbReference>
<keyword evidence="3" id="KW-1185">Reference proteome</keyword>
<feature type="compositionally biased region" description="Basic and acidic residues" evidence="1">
    <location>
        <begin position="31"/>
        <end position="55"/>
    </location>
</feature>
<name>A0A3N7JIJ9_9BURK</name>
<gene>
    <name evidence="2" type="ORF">DZC73_28960</name>
</gene>
<dbReference type="RefSeq" id="WP_124543896.1">
    <property type="nucleotide sequence ID" value="NZ_QUSW01000012.1"/>
</dbReference>
<sequence>MTTPPVDKPVTTAQVDKQRRTPAAPLVSPVQRDRFEQALKRASHDADEEKPEAGAHETAMPWPIAAQSLQHAAAMPPQTPVSTPAVSPTEAAMGTSLRHGTAVHHAGSPTTAHLSVELTDTRLPLAAIDVQRIGTRIDVALTGHTATRTDLSPMALGRLRERLSARGAELGALTWTSTHHDEDEHDEH</sequence>
<accession>A0A3N7JIJ9</accession>
<evidence type="ECO:0000313" key="3">
    <source>
        <dbReference type="Proteomes" id="UP000267464"/>
    </source>
</evidence>